<dbReference type="Pfam" id="PF00450">
    <property type="entry name" value="Peptidase_S10"/>
    <property type="match status" value="2"/>
</dbReference>
<proteinExistence type="inferred from homology"/>
<dbReference type="EC" id="3.4.16.-" evidence="8"/>
<keyword evidence="5 8" id="KW-0378">Hydrolase</keyword>
<evidence type="ECO:0000256" key="8">
    <source>
        <dbReference type="RuleBase" id="RU361156"/>
    </source>
</evidence>
<comment type="similarity">
    <text evidence="2 8">Belongs to the peptidase S10 family.</text>
</comment>
<dbReference type="FunFam" id="3.40.50.1820:FF:000030">
    <property type="entry name" value="Carboxypeptidase"/>
    <property type="match status" value="1"/>
</dbReference>
<dbReference type="SUPFAM" id="SSF53474">
    <property type="entry name" value="alpha/beta-Hydrolases"/>
    <property type="match status" value="2"/>
</dbReference>
<comment type="subcellular location">
    <subcellularLocation>
        <location evidence="1">Secreted</location>
    </subcellularLocation>
</comment>
<dbReference type="GO" id="GO:0004185">
    <property type="term" value="F:serine-type carboxypeptidase activity"/>
    <property type="evidence" value="ECO:0007669"/>
    <property type="project" value="UniProtKB-UniRule"/>
</dbReference>
<dbReference type="PANTHER" id="PTHR11802">
    <property type="entry name" value="SERINE PROTEASE FAMILY S10 SERINE CARBOXYPEPTIDASE"/>
    <property type="match status" value="1"/>
</dbReference>
<dbReference type="PANTHER" id="PTHR11802:SF201">
    <property type="entry name" value="CARBOXYPEPTIDASE"/>
    <property type="match status" value="1"/>
</dbReference>
<keyword evidence="3" id="KW-0964">Secreted</keyword>
<dbReference type="InterPro" id="IPR001563">
    <property type="entry name" value="Peptidase_S10"/>
</dbReference>
<evidence type="ECO:0000313" key="9">
    <source>
        <dbReference type="EMBL" id="CAF0924158.1"/>
    </source>
</evidence>
<evidence type="ECO:0000256" key="2">
    <source>
        <dbReference type="ARBA" id="ARBA00009431"/>
    </source>
</evidence>
<organism evidence="9 11">
    <name type="scientific">Didymodactylos carnosus</name>
    <dbReference type="NCBI Taxonomy" id="1234261"/>
    <lineage>
        <taxon>Eukaryota</taxon>
        <taxon>Metazoa</taxon>
        <taxon>Spiralia</taxon>
        <taxon>Gnathifera</taxon>
        <taxon>Rotifera</taxon>
        <taxon>Eurotatoria</taxon>
        <taxon>Bdelloidea</taxon>
        <taxon>Philodinida</taxon>
        <taxon>Philodinidae</taxon>
        <taxon>Didymodactylos</taxon>
    </lineage>
</organism>
<comment type="caution">
    <text evidence="9">The sequence shown here is derived from an EMBL/GenBank/DDBJ whole genome shotgun (WGS) entry which is preliminary data.</text>
</comment>
<evidence type="ECO:0000256" key="3">
    <source>
        <dbReference type="ARBA" id="ARBA00022525"/>
    </source>
</evidence>
<sequence length="699" mass="80524">DDTKPIPPFEHVLTPHAKAQYVLLNKLPKNSKNLKNYTTLAKADYIKSLPGILSSKINFRQFSGYLKVSSTKHMFYWFVESQNKPASDPLLWWSNGGPGCSGLIGLFEEFGPFRVQPDNMTILINPYSWNRLANILFVETPIGTGFSYSDVPKRDYVTWTDEQSARDNYFALQAFFTKFPQYRKNDFYKPIPPFEHVLTPHGKAQYVLLNKLPKNSKNLKNYTTLAKADYIKSLPGILSSKINFRQFSGYLKVSSTKHMFYWFVESQNKPASDPLLWWSNGGPGCSGLIGLFEEFGPFRVQPDNMTILINPYSWNRLANILFVETPIGTGFSYSDVPKRDYVTWTDEQSARDNYFALQAFFTKFPQYRKNDFYVSAESYGGHYVPMLAKQIVDRNPKGNKLTKINLKGLILGNPYNDPYSQEYVGNIVAYFGHSVIDKPTYDNIVHYCVKPYEKNPYNPKTGIGFRPWNDTNCVKYDNYADFLLTPQFVSSNYTTGLDPYGLDYAYCSSTQNQREVLWWFRHKSSSSKDNSTVVFRPCINSYTIYYLCKSNVQKALHVRSAKIPPHNNITDKTKLWVDCSPLITGQYSRISYYSYMTSHYTYLLKKQPKLKILIYSGDDDGVCATVGTQYWLYGLNLTITSPFQPWYDYFIPDQVGGYVVKFKGISLVTVHSAGHEIAYYSPARSYGFFKYVLEGKFWP</sequence>
<keyword evidence="6" id="KW-1015">Disulfide bond</keyword>
<dbReference type="Gene3D" id="3.40.50.1820">
    <property type="entry name" value="alpha/beta hydrolase"/>
    <property type="match status" value="2"/>
</dbReference>
<dbReference type="GO" id="GO:0006508">
    <property type="term" value="P:proteolysis"/>
    <property type="evidence" value="ECO:0007669"/>
    <property type="project" value="UniProtKB-KW"/>
</dbReference>
<dbReference type="PRINTS" id="PR00724">
    <property type="entry name" value="CRBOXYPTASEC"/>
</dbReference>
<dbReference type="Gene3D" id="3.40.50.12670">
    <property type="match status" value="1"/>
</dbReference>
<accession>A0A8S2DC68</accession>
<evidence type="ECO:0000313" key="11">
    <source>
        <dbReference type="Proteomes" id="UP000677228"/>
    </source>
</evidence>
<keyword evidence="7" id="KW-0325">Glycoprotein</keyword>
<protein>
    <recommendedName>
        <fullName evidence="8">Carboxypeptidase</fullName>
        <ecNumber evidence="8">3.4.16.-</ecNumber>
    </recommendedName>
</protein>
<dbReference type="EMBL" id="CAJNOK010004049">
    <property type="protein sequence ID" value="CAF0924158.1"/>
    <property type="molecule type" value="Genomic_DNA"/>
</dbReference>
<keyword evidence="4" id="KW-0732">Signal</keyword>
<name>A0A8S2DC68_9BILA</name>
<dbReference type="Proteomes" id="UP000682733">
    <property type="component" value="Unassembled WGS sequence"/>
</dbReference>
<evidence type="ECO:0000256" key="1">
    <source>
        <dbReference type="ARBA" id="ARBA00004613"/>
    </source>
</evidence>
<evidence type="ECO:0000313" key="10">
    <source>
        <dbReference type="EMBL" id="CAF3701327.1"/>
    </source>
</evidence>
<dbReference type="InterPro" id="IPR018202">
    <property type="entry name" value="Ser_caboxypep_ser_AS"/>
</dbReference>
<evidence type="ECO:0000256" key="7">
    <source>
        <dbReference type="ARBA" id="ARBA00023180"/>
    </source>
</evidence>
<feature type="non-terminal residue" evidence="9">
    <location>
        <position position="1"/>
    </location>
</feature>
<reference evidence="9" key="1">
    <citation type="submission" date="2021-02" db="EMBL/GenBank/DDBJ databases">
        <authorList>
            <person name="Nowell W R."/>
        </authorList>
    </citation>
    <scope>NUCLEOTIDE SEQUENCE</scope>
</reference>
<dbReference type="EMBL" id="CAJOBA010004051">
    <property type="protein sequence ID" value="CAF3701327.1"/>
    <property type="molecule type" value="Genomic_DNA"/>
</dbReference>
<evidence type="ECO:0000256" key="4">
    <source>
        <dbReference type="ARBA" id="ARBA00022729"/>
    </source>
</evidence>
<dbReference type="Proteomes" id="UP000677228">
    <property type="component" value="Unassembled WGS sequence"/>
</dbReference>
<dbReference type="GO" id="GO:0005576">
    <property type="term" value="C:extracellular region"/>
    <property type="evidence" value="ECO:0007669"/>
    <property type="project" value="UniProtKB-SubCell"/>
</dbReference>
<keyword evidence="8" id="KW-0121">Carboxypeptidase</keyword>
<keyword evidence="8" id="KW-0645">Protease</keyword>
<dbReference type="InterPro" id="IPR029058">
    <property type="entry name" value="AB_hydrolase_fold"/>
</dbReference>
<dbReference type="PROSITE" id="PS00131">
    <property type="entry name" value="CARBOXYPEPT_SER_SER"/>
    <property type="match status" value="1"/>
</dbReference>
<evidence type="ECO:0000256" key="6">
    <source>
        <dbReference type="ARBA" id="ARBA00023157"/>
    </source>
</evidence>
<dbReference type="AlphaFoldDB" id="A0A8S2DC68"/>
<evidence type="ECO:0000256" key="5">
    <source>
        <dbReference type="ARBA" id="ARBA00022801"/>
    </source>
</evidence>
<gene>
    <name evidence="9" type="ORF">OVA965_LOCUS10786</name>
    <name evidence="10" type="ORF">TMI583_LOCUS10782</name>
</gene>